<keyword evidence="2" id="KW-0812">Transmembrane</keyword>
<reference evidence="3 6" key="1">
    <citation type="journal article" date="2014" name="Genome Announc.">
        <title>Complete Genome Sequence of the Model Rhizosphere Strain Azospirillum brasilense Az39, Successfully Applied in Agriculture.</title>
        <authorList>
            <person name="Rivera D."/>
            <person name="Revale S."/>
            <person name="Molina R."/>
            <person name="Gualpa J."/>
            <person name="Puente M."/>
            <person name="Maroniche G."/>
            <person name="Paris G."/>
            <person name="Baker D."/>
            <person name="Clavijo B."/>
            <person name="McLay K."/>
            <person name="Spaepen S."/>
            <person name="Perticari A."/>
            <person name="Vazquez M."/>
            <person name="Wisniewski-Dye F."/>
            <person name="Watkins C."/>
            <person name="Martinez-Abarca F."/>
            <person name="Vanderleyden J."/>
            <person name="Cassan F."/>
        </authorList>
    </citation>
    <scope>NUCLEOTIDE SEQUENCE [LARGE SCALE GENOMIC DNA]</scope>
    <source>
        <strain evidence="3 6">Az39</strain>
        <plasmid evidence="3">AbAZ39_p4</plasmid>
    </source>
</reference>
<keyword evidence="3" id="KW-0614">Plasmid</keyword>
<evidence type="ECO:0000313" key="6">
    <source>
        <dbReference type="Proteomes" id="UP000027186"/>
    </source>
</evidence>
<dbReference type="Proteomes" id="UP001628281">
    <property type="component" value="Unassembled WGS sequence"/>
</dbReference>
<name>A0A060DZ09_9PROT</name>
<evidence type="ECO:0000256" key="1">
    <source>
        <dbReference type="SAM" id="MobiDB-lite"/>
    </source>
</evidence>
<dbReference type="EMBL" id="VEWN01000003">
    <property type="protein sequence ID" value="KAA1056924.1"/>
    <property type="molecule type" value="Genomic_DNA"/>
</dbReference>
<proteinExistence type="predicted"/>
<protein>
    <recommendedName>
        <fullName evidence="9">DUF1440 domain-containing protein</fullName>
    </recommendedName>
</protein>
<evidence type="ECO:0000313" key="4">
    <source>
        <dbReference type="EMBL" id="KAA1056924.1"/>
    </source>
</evidence>
<evidence type="ECO:0000313" key="8">
    <source>
        <dbReference type="Proteomes" id="UP001628281"/>
    </source>
</evidence>
<accession>A0A5B0L0Z3</accession>
<geneLocation type="plasmid" evidence="3 6">
    <name>AbAZ39_p4</name>
</geneLocation>
<evidence type="ECO:0000313" key="3">
    <source>
        <dbReference type="EMBL" id="AIB16283.1"/>
    </source>
</evidence>
<sequence length="177" mass="18496">MNHSVAGAIAGLAGTVAMTAAMRAMFRALPEKDRYPLPPRLITDRVVGPTGVMDAMDEPERRDLTLALHYGYGAAAGALYPAVARRIGGPAALTGVGYGLAVWGASYLGWIPAMRILTPATRHPPARNSLMLAAHVVWGGVTGVTAAYLMGAGEERRSAAEPMEGARDHAPAVREPA</sequence>
<dbReference type="Proteomes" id="UP000325333">
    <property type="component" value="Unassembled WGS sequence"/>
</dbReference>
<gene>
    <name evidence="3" type="ORF">ABAZ39_30995</name>
    <name evidence="5" type="ORF">ACJ41P_26025</name>
    <name evidence="4" type="ORF">FH063_003797</name>
</gene>
<keyword evidence="2" id="KW-0472">Membrane</keyword>
<evidence type="ECO:0008006" key="9">
    <source>
        <dbReference type="Google" id="ProtNLM"/>
    </source>
</evidence>
<dbReference type="AlphaFoldDB" id="A0A060DZ09"/>
<dbReference type="RefSeq" id="WP_051658756.1">
    <property type="nucleotide sequence ID" value="NZ_CP007797.1"/>
</dbReference>
<dbReference type="KEGG" id="abq:ABAZ39_30995"/>
<feature type="transmembrane region" description="Helical" evidence="2">
    <location>
        <begin position="91"/>
        <end position="110"/>
    </location>
</feature>
<feature type="transmembrane region" description="Helical" evidence="2">
    <location>
        <begin position="130"/>
        <end position="150"/>
    </location>
</feature>
<reference evidence="5 8" key="3">
    <citation type="submission" date="2024-11" db="EMBL/GenBank/DDBJ databases">
        <title>Draft genome sequences of two bacteria associated to sugarcane roots in Colombia.</title>
        <authorList>
            <person name="Pardo-Diaz S."/>
            <person name="Masmela-Mendoza J."/>
            <person name="Delgadillo-Duran P."/>
            <person name="Bautista E.J."/>
            <person name="Rojas-Tapias D.F."/>
        </authorList>
    </citation>
    <scope>NUCLEOTIDE SEQUENCE [LARGE SCALE GENOMIC DNA]</scope>
    <source>
        <strain evidence="5 8">Ap18</strain>
    </source>
</reference>
<reference evidence="4 7" key="2">
    <citation type="submission" date="2019-07" db="EMBL/GenBank/DDBJ databases">
        <title>Genome sequencing of the stress-tolerant strain Azospirillum brasilense Az19.</title>
        <authorList>
            <person name="Maroniche G.A."/>
            <person name="Garcia J.E."/>
            <person name="Pagnussat L."/>
            <person name="Amenta M."/>
            <person name="Creus C.M."/>
        </authorList>
    </citation>
    <scope>NUCLEOTIDE SEQUENCE [LARGE SCALE GENOMIC DNA]</scope>
    <source>
        <strain evidence="4 7">Az19</strain>
    </source>
</reference>
<organism evidence="3 6">
    <name type="scientific">Azospirillum argentinense</name>
    <dbReference type="NCBI Taxonomy" id="2970906"/>
    <lineage>
        <taxon>Bacteria</taxon>
        <taxon>Pseudomonadati</taxon>
        <taxon>Pseudomonadota</taxon>
        <taxon>Alphaproteobacteria</taxon>
        <taxon>Rhodospirillales</taxon>
        <taxon>Azospirillaceae</taxon>
        <taxon>Azospirillum</taxon>
    </lineage>
</organism>
<dbReference type="EMBL" id="CP007797">
    <property type="protein sequence ID" value="AIB16283.1"/>
    <property type="molecule type" value="Genomic_DNA"/>
</dbReference>
<evidence type="ECO:0000313" key="5">
    <source>
        <dbReference type="EMBL" id="MFL7904611.1"/>
    </source>
</evidence>
<dbReference type="Proteomes" id="UP000027186">
    <property type="component" value="Plasmid AbAZ39_p4"/>
</dbReference>
<accession>A0A060DZ09</accession>
<evidence type="ECO:0000256" key="2">
    <source>
        <dbReference type="SAM" id="Phobius"/>
    </source>
</evidence>
<dbReference type="EMBL" id="JBJLSN010000053">
    <property type="protein sequence ID" value="MFL7904611.1"/>
    <property type="molecule type" value="Genomic_DNA"/>
</dbReference>
<feature type="region of interest" description="Disordered" evidence="1">
    <location>
        <begin position="158"/>
        <end position="177"/>
    </location>
</feature>
<keyword evidence="2" id="KW-1133">Transmembrane helix</keyword>
<evidence type="ECO:0000313" key="7">
    <source>
        <dbReference type="Proteomes" id="UP000325333"/>
    </source>
</evidence>
<keyword evidence="8" id="KW-1185">Reference proteome</keyword>